<organism evidence="14 15">
    <name type="scientific">Erythrobacter aureus</name>
    <dbReference type="NCBI Taxonomy" id="2182384"/>
    <lineage>
        <taxon>Bacteria</taxon>
        <taxon>Pseudomonadati</taxon>
        <taxon>Pseudomonadota</taxon>
        <taxon>Alphaproteobacteria</taxon>
        <taxon>Sphingomonadales</taxon>
        <taxon>Erythrobacteraceae</taxon>
        <taxon>Erythrobacter/Porphyrobacter group</taxon>
        <taxon>Erythrobacter</taxon>
    </lineage>
</organism>
<proteinExistence type="inferred from homology"/>
<evidence type="ECO:0000256" key="3">
    <source>
        <dbReference type="ARBA" id="ARBA00021035"/>
    </source>
</evidence>
<keyword evidence="5 10" id="KW-0808">Transferase</keyword>
<dbReference type="KEGG" id="err:DVR09_16665"/>
<name>A0A345YJI3_9SPHN</name>
<evidence type="ECO:0000256" key="2">
    <source>
        <dbReference type="ARBA" id="ARBA00010752"/>
    </source>
</evidence>
<dbReference type="PANTHER" id="PTHR30478:SF0">
    <property type="entry name" value="BETA SLIDING CLAMP"/>
    <property type="match status" value="1"/>
</dbReference>
<dbReference type="PANTHER" id="PTHR30478">
    <property type="entry name" value="DNA POLYMERASE III SUBUNIT BETA"/>
    <property type="match status" value="1"/>
</dbReference>
<dbReference type="NCBIfam" id="TIGR00663">
    <property type="entry name" value="dnan"/>
    <property type="match status" value="1"/>
</dbReference>
<evidence type="ECO:0000256" key="1">
    <source>
        <dbReference type="ARBA" id="ARBA00004496"/>
    </source>
</evidence>
<dbReference type="RefSeq" id="WP_115418398.1">
    <property type="nucleotide sequence ID" value="NZ_CP031358.1"/>
</dbReference>
<dbReference type="Gene3D" id="3.70.10.10">
    <property type="match status" value="1"/>
</dbReference>
<evidence type="ECO:0000259" key="12">
    <source>
        <dbReference type="Pfam" id="PF02767"/>
    </source>
</evidence>
<dbReference type="InterPro" id="IPR022635">
    <property type="entry name" value="DNA_polIII_beta_C"/>
</dbReference>
<evidence type="ECO:0000256" key="9">
    <source>
        <dbReference type="ARBA" id="ARBA00023125"/>
    </source>
</evidence>
<evidence type="ECO:0000256" key="6">
    <source>
        <dbReference type="ARBA" id="ARBA00022695"/>
    </source>
</evidence>
<keyword evidence="6 10" id="KW-0548">Nucleotidyltransferase</keyword>
<dbReference type="GO" id="GO:0005737">
    <property type="term" value="C:cytoplasm"/>
    <property type="evidence" value="ECO:0007669"/>
    <property type="project" value="UniProtKB-SubCell"/>
</dbReference>
<geneLocation type="plasmid" evidence="14 15">
    <name>unnamed</name>
</geneLocation>
<dbReference type="Gene3D" id="3.10.150.10">
    <property type="entry name" value="DNA Polymerase III, subunit A, domain 2"/>
    <property type="match status" value="1"/>
</dbReference>
<feature type="domain" description="DNA polymerase III beta sliding clamp C-terminal" evidence="13">
    <location>
        <begin position="246"/>
        <end position="365"/>
    </location>
</feature>
<evidence type="ECO:0000256" key="8">
    <source>
        <dbReference type="ARBA" id="ARBA00022932"/>
    </source>
</evidence>
<reference evidence="14 15" key="1">
    <citation type="submission" date="2018-07" db="EMBL/GenBank/DDBJ databases">
        <title>Genome sequence of Erythrobacter strain YH-07, an antagonistic bacterium isolated from Yellow Sea.</title>
        <authorList>
            <person name="Tang T."/>
            <person name="Liu Q."/>
            <person name="Sun X."/>
        </authorList>
    </citation>
    <scope>NUCLEOTIDE SEQUENCE [LARGE SCALE GENOMIC DNA]</scope>
    <source>
        <strain evidence="14 15">YH-07</strain>
        <plasmid evidence="14 15">unnamed</plasmid>
    </source>
</reference>
<keyword evidence="7 10" id="KW-0235">DNA replication</keyword>
<evidence type="ECO:0000313" key="14">
    <source>
        <dbReference type="EMBL" id="AXK44085.1"/>
    </source>
</evidence>
<dbReference type="Pfam" id="PF02767">
    <property type="entry name" value="DNA_pol3_beta_2"/>
    <property type="match status" value="1"/>
</dbReference>
<evidence type="ECO:0000259" key="11">
    <source>
        <dbReference type="Pfam" id="PF00712"/>
    </source>
</evidence>
<dbReference type="EMBL" id="CP031358">
    <property type="protein sequence ID" value="AXK44085.1"/>
    <property type="molecule type" value="Genomic_DNA"/>
</dbReference>
<evidence type="ECO:0000256" key="4">
    <source>
        <dbReference type="ARBA" id="ARBA00022490"/>
    </source>
</evidence>
<evidence type="ECO:0000256" key="7">
    <source>
        <dbReference type="ARBA" id="ARBA00022705"/>
    </source>
</evidence>
<dbReference type="PIRSF" id="PIRSF000804">
    <property type="entry name" value="DNA_pol_III_b"/>
    <property type="match status" value="1"/>
</dbReference>
<dbReference type="Proteomes" id="UP000254508">
    <property type="component" value="Plasmid unnamed"/>
</dbReference>
<dbReference type="GO" id="GO:0006271">
    <property type="term" value="P:DNA strand elongation involved in DNA replication"/>
    <property type="evidence" value="ECO:0007669"/>
    <property type="project" value="TreeGrafter"/>
</dbReference>
<dbReference type="InterPro" id="IPR022637">
    <property type="entry name" value="DNA_polIII_beta_cen"/>
</dbReference>
<comment type="function">
    <text evidence="10">Confers DNA tethering and processivity to DNA polymerases and other proteins. Acts as a clamp, forming a ring around DNA (a reaction catalyzed by the clamp-loading complex) which diffuses in an ATP-independent manner freely and bidirectionally along dsDNA. Initially characterized for its ability to contact the catalytic subunit of DNA polymerase III (Pol III), a complex, multichain enzyme responsible for most of the replicative synthesis in bacteria; Pol III exhibits 3'-5' exonuclease proofreading activity. The beta chain is required for initiation of replication as well as for processivity of DNA replication.</text>
</comment>
<dbReference type="CDD" id="cd00140">
    <property type="entry name" value="beta_clamp"/>
    <property type="match status" value="1"/>
</dbReference>
<evidence type="ECO:0000313" key="15">
    <source>
        <dbReference type="Proteomes" id="UP000254508"/>
    </source>
</evidence>
<dbReference type="GO" id="GO:0009360">
    <property type="term" value="C:DNA polymerase III complex"/>
    <property type="evidence" value="ECO:0007669"/>
    <property type="project" value="InterPro"/>
</dbReference>
<evidence type="ECO:0000256" key="5">
    <source>
        <dbReference type="ARBA" id="ARBA00022679"/>
    </source>
</evidence>
<keyword evidence="4 10" id="KW-0963">Cytoplasm</keyword>
<accession>A0A345YJI3</accession>
<keyword evidence="14" id="KW-0614">Plasmid</keyword>
<comment type="subcellular location">
    <subcellularLocation>
        <location evidence="1 10">Cytoplasm</location>
    </subcellularLocation>
</comment>
<gene>
    <name evidence="14" type="ORF">DVR09_16665</name>
</gene>
<dbReference type="GO" id="GO:0003887">
    <property type="term" value="F:DNA-directed DNA polymerase activity"/>
    <property type="evidence" value="ECO:0007669"/>
    <property type="project" value="UniProtKB-UniRule"/>
</dbReference>
<feature type="domain" description="DNA polymerase III beta sliding clamp N-terminal" evidence="11">
    <location>
        <begin position="1"/>
        <end position="118"/>
    </location>
</feature>
<comment type="similarity">
    <text evidence="2 10">Belongs to the beta sliding clamp family.</text>
</comment>
<dbReference type="GO" id="GO:0008408">
    <property type="term" value="F:3'-5' exonuclease activity"/>
    <property type="evidence" value="ECO:0007669"/>
    <property type="project" value="InterPro"/>
</dbReference>
<dbReference type="InterPro" id="IPR001001">
    <property type="entry name" value="DNA_polIII_beta"/>
</dbReference>
<keyword evidence="9" id="KW-0238">DNA-binding</keyword>
<dbReference type="OrthoDB" id="8421503at2"/>
<dbReference type="InterPro" id="IPR046938">
    <property type="entry name" value="DNA_clamp_sf"/>
</dbReference>
<dbReference type="GO" id="GO:0003677">
    <property type="term" value="F:DNA binding"/>
    <property type="evidence" value="ECO:0007669"/>
    <property type="project" value="UniProtKB-UniRule"/>
</dbReference>
<evidence type="ECO:0000256" key="10">
    <source>
        <dbReference type="PIRNR" id="PIRNR000804"/>
    </source>
</evidence>
<keyword evidence="15" id="KW-1185">Reference proteome</keyword>
<keyword evidence="8 10" id="KW-0239">DNA-directed DNA polymerase</keyword>
<dbReference type="Pfam" id="PF00712">
    <property type="entry name" value="DNA_pol3_beta"/>
    <property type="match status" value="1"/>
</dbReference>
<protein>
    <recommendedName>
        <fullName evidence="3 10">Beta sliding clamp</fullName>
    </recommendedName>
</protein>
<dbReference type="SMART" id="SM00480">
    <property type="entry name" value="POL3Bc"/>
    <property type="match status" value="1"/>
</dbReference>
<dbReference type="AlphaFoldDB" id="A0A345YJI3"/>
<dbReference type="SUPFAM" id="SSF55979">
    <property type="entry name" value="DNA clamp"/>
    <property type="match status" value="3"/>
</dbReference>
<evidence type="ECO:0000259" key="13">
    <source>
        <dbReference type="Pfam" id="PF02768"/>
    </source>
</evidence>
<dbReference type="Pfam" id="PF02768">
    <property type="entry name" value="DNA_pol3_beta_3"/>
    <property type="match status" value="1"/>
</dbReference>
<sequence length="366" mass="39948">MKISLERAALLQTLGHLQSVVERRNTLPILSNVMISAEDGSLTFTVTDLDLQATEVIPAEVISPGKTTISAHMLFDIVRKLPDGSQISMTLDNGRMTIAAGRSRFTLPVLAPDEFPVIVPGDLPNEFTLSAEDLGGILGRSRFAVSTEETRYYLNGIYIHTVDDTLFAAATDGHRLARIKIKRPEGAGDIDGAIIPRKAVGEILKVIDDFETDVKIALSSSKMRIEMGNLVFVSKLVDGTYPDYARVIPSGNDKVFKIAAQDLERAIDRVSTVATEKTRAVKVSLDKNILQLTVNSVDMGVANEELAIDYTGDGVEIGFNAGYLRDILKQCSNSDVEVAIGDPTSPVLIRPQNDTDDWFILMPMRV</sequence>
<feature type="domain" description="DNA polymerase III beta sliding clamp central" evidence="12">
    <location>
        <begin position="130"/>
        <end position="243"/>
    </location>
</feature>
<dbReference type="InterPro" id="IPR022634">
    <property type="entry name" value="DNA_polIII_beta_N"/>
</dbReference>
<comment type="subunit">
    <text evidence="10">Forms a ring-shaped head-to-tail homodimer around DNA.</text>
</comment>